<evidence type="ECO:0000256" key="4">
    <source>
        <dbReference type="ARBA" id="ARBA00022452"/>
    </source>
</evidence>
<dbReference type="InterPro" id="IPR037066">
    <property type="entry name" value="Plug_dom_sf"/>
</dbReference>
<evidence type="ECO:0000259" key="15">
    <source>
        <dbReference type="SMART" id="SM00965"/>
    </source>
</evidence>
<evidence type="ECO:0000256" key="7">
    <source>
        <dbReference type="ARBA" id="ARBA00023004"/>
    </source>
</evidence>
<dbReference type="NCBIfam" id="TIGR01783">
    <property type="entry name" value="TonB-siderophor"/>
    <property type="match status" value="1"/>
</dbReference>
<evidence type="ECO:0000256" key="3">
    <source>
        <dbReference type="ARBA" id="ARBA00022448"/>
    </source>
</evidence>
<keyword evidence="6 12" id="KW-0812">Transmembrane</keyword>
<keyword evidence="4 12" id="KW-1134">Transmembrane beta strand</keyword>
<comment type="similarity">
    <text evidence="2 12 13">Belongs to the TonB-dependent receptor family.</text>
</comment>
<dbReference type="Pfam" id="PF07715">
    <property type="entry name" value="Plug"/>
    <property type="match status" value="1"/>
</dbReference>
<dbReference type="InterPro" id="IPR036942">
    <property type="entry name" value="Beta-barrel_TonB_sf"/>
</dbReference>
<keyword evidence="8 13" id="KW-0798">TonB box</keyword>
<keyword evidence="17" id="KW-1185">Reference proteome</keyword>
<dbReference type="InterPro" id="IPR012910">
    <property type="entry name" value="Plug_dom"/>
</dbReference>
<evidence type="ECO:0000256" key="14">
    <source>
        <dbReference type="SAM" id="SignalP"/>
    </source>
</evidence>
<keyword evidence="5" id="KW-0410">Iron transport</keyword>
<dbReference type="SUPFAM" id="SSF56935">
    <property type="entry name" value="Porins"/>
    <property type="match status" value="1"/>
</dbReference>
<comment type="caution">
    <text evidence="16">The sequence shown here is derived from an EMBL/GenBank/DDBJ whole genome shotgun (WGS) entry which is preliminary data.</text>
</comment>
<proteinExistence type="inferred from homology"/>
<dbReference type="CDD" id="cd01347">
    <property type="entry name" value="ligand_gated_channel"/>
    <property type="match status" value="1"/>
</dbReference>
<keyword evidence="9 12" id="KW-0472">Membrane</keyword>
<evidence type="ECO:0000256" key="10">
    <source>
        <dbReference type="ARBA" id="ARBA00023170"/>
    </source>
</evidence>
<dbReference type="Gene3D" id="2.170.130.10">
    <property type="entry name" value="TonB-dependent receptor, plug domain"/>
    <property type="match status" value="1"/>
</dbReference>
<evidence type="ECO:0000313" key="17">
    <source>
        <dbReference type="Proteomes" id="UP001335100"/>
    </source>
</evidence>
<feature type="domain" description="Secretin/TonB short N-terminal" evidence="15">
    <location>
        <begin position="57"/>
        <end position="108"/>
    </location>
</feature>
<protein>
    <submittedName>
        <fullName evidence="16">TonB-dependent siderophore receptor</fullName>
    </submittedName>
</protein>
<dbReference type="EMBL" id="JAZDQJ010000044">
    <property type="protein sequence ID" value="MEE1936776.1"/>
    <property type="molecule type" value="Genomic_DNA"/>
</dbReference>
<keyword evidence="3 12" id="KW-0813">Transport</keyword>
<dbReference type="InterPro" id="IPR039426">
    <property type="entry name" value="TonB-dep_rcpt-like"/>
</dbReference>
<comment type="subcellular location">
    <subcellularLocation>
        <location evidence="1 12">Cell outer membrane</location>
        <topology evidence="1 12">Multi-pass membrane protein</topology>
    </subcellularLocation>
</comment>
<keyword evidence="5" id="KW-0406">Ion transport</keyword>
<gene>
    <name evidence="16" type="ORF">V0R50_26435</name>
</gene>
<evidence type="ECO:0000256" key="1">
    <source>
        <dbReference type="ARBA" id="ARBA00004571"/>
    </source>
</evidence>
<evidence type="ECO:0000256" key="9">
    <source>
        <dbReference type="ARBA" id="ARBA00023136"/>
    </source>
</evidence>
<dbReference type="Proteomes" id="UP001335100">
    <property type="component" value="Unassembled WGS sequence"/>
</dbReference>
<evidence type="ECO:0000256" key="11">
    <source>
        <dbReference type="ARBA" id="ARBA00023237"/>
    </source>
</evidence>
<name>A0ABU7HZ69_9PSED</name>
<keyword evidence="7" id="KW-0408">Iron</keyword>
<dbReference type="PROSITE" id="PS52016">
    <property type="entry name" value="TONB_DEPENDENT_REC_3"/>
    <property type="match status" value="1"/>
</dbReference>
<dbReference type="InterPro" id="IPR000531">
    <property type="entry name" value="Beta-barrel_TonB"/>
</dbReference>
<evidence type="ECO:0000256" key="5">
    <source>
        <dbReference type="ARBA" id="ARBA00022496"/>
    </source>
</evidence>
<evidence type="ECO:0000256" key="6">
    <source>
        <dbReference type="ARBA" id="ARBA00022692"/>
    </source>
</evidence>
<feature type="chain" id="PRO_5045097889" evidence="14">
    <location>
        <begin position="27"/>
        <end position="804"/>
    </location>
</feature>
<dbReference type="PANTHER" id="PTHR32552:SF74">
    <property type="entry name" value="HYDROXAMATE SIDEROPHORE RECEPTOR FHUE"/>
    <property type="match status" value="1"/>
</dbReference>
<dbReference type="SMART" id="SM00965">
    <property type="entry name" value="STN"/>
    <property type="match status" value="1"/>
</dbReference>
<organism evidence="16 17">
    <name type="scientific">Pseudomonas ulcerans</name>
    <dbReference type="NCBI Taxonomy" id="3115852"/>
    <lineage>
        <taxon>Bacteria</taxon>
        <taxon>Pseudomonadati</taxon>
        <taxon>Pseudomonadota</taxon>
        <taxon>Gammaproteobacteria</taxon>
        <taxon>Pseudomonadales</taxon>
        <taxon>Pseudomonadaceae</taxon>
        <taxon>Pseudomonas</taxon>
    </lineage>
</organism>
<dbReference type="RefSeq" id="WP_330077443.1">
    <property type="nucleotide sequence ID" value="NZ_JAZDQJ010000044.1"/>
</dbReference>
<sequence length="804" mass="88562">MTHRMTPLALATSLALASLFATTAQAQSPAAASIVRFEIGAGPLDQVLSQFGRQAGIAMSIDASLTAGKTSQGLQGEHSIEQGFARLLAGTGLSPLRTESGNYLLVPATRQDGALELDATSINSHLDGAITEGTGSYTTAATSTATKMNLSIRETPQSISVVTRQRMDDQRLDSVTRVLDQTPGITMSQDGGQRYNIYSRGSALNTYQIDGVTTTQENQTRNMPSTLLDTAIYDRVEIVRGATGLMTGAGDPSGVVNLIRKRPTREFQAHVQQGIGSWDYYRSELDVSGPLSEEGGVRGRFVAAKQKNHSFRDWYKEDKDILYGVLEADLDETTLVRLGVDYQKLHTTGSPGVPLLFTNGKPTNFSRSTSSGARWMYDQFETTNTFLNLEHTFANDWQLKLAANYMDSERDNYNGSVLTSSNRAYLNEATGMVNVTRYRANAPQTQKGLDLTLQGPFTLGGRTHQFITGFNYQDYANHHVGNDISPIAVNFYTWENQVARPTENGVLGEIFNVESTQRGSYAALRLNVIDDVNLILGARVSDYHYDYYYAAPGSWEQSYGVDKTGQVTPYAGLTWDFTPQQTLYVSYTDIFKPQSAQDRTGAILEPVIGSNYEAGWKGEFYDGRLNANAAVYLIQRDNLAVQDGSNTVPGNGNTAYRAEKGETKGFDLELSGELLPGWNLQASYSHSRTEDPSGQRLLTQLPMDTLRLWNTYRLPGEWDRLILGGGVSWNSGISLYYPSPYFSKVSQDDYSVVNLMARYQVTEHLAATLNLNNVLDEKYYAGIGGSVGHYGDPRNATLNLRYDF</sequence>
<dbReference type="Pfam" id="PF07660">
    <property type="entry name" value="STN"/>
    <property type="match status" value="1"/>
</dbReference>
<dbReference type="Gene3D" id="3.55.50.30">
    <property type="match status" value="1"/>
</dbReference>
<keyword evidence="14" id="KW-0732">Signal</keyword>
<evidence type="ECO:0000256" key="13">
    <source>
        <dbReference type="RuleBase" id="RU003357"/>
    </source>
</evidence>
<dbReference type="InterPro" id="IPR011662">
    <property type="entry name" value="Secretin/TonB_short_N"/>
</dbReference>
<accession>A0ABU7HZ69</accession>
<dbReference type="Gene3D" id="2.40.170.20">
    <property type="entry name" value="TonB-dependent receptor, beta-barrel domain"/>
    <property type="match status" value="1"/>
</dbReference>
<evidence type="ECO:0000256" key="2">
    <source>
        <dbReference type="ARBA" id="ARBA00009810"/>
    </source>
</evidence>
<reference evidence="16 17" key="1">
    <citation type="submission" date="2024-01" db="EMBL/GenBank/DDBJ databases">
        <title>Unpublished Manusciprt.</title>
        <authorList>
            <person name="Duman M."/>
            <person name="Valdes E.G."/>
            <person name="Ajmi N."/>
            <person name="Altun S."/>
            <person name="Saticioglu I.B."/>
        </authorList>
    </citation>
    <scope>NUCLEOTIDE SEQUENCE [LARGE SCALE GENOMIC DNA]</scope>
    <source>
        <strain evidence="16 17">148P</strain>
    </source>
</reference>
<feature type="signal peptide" evidence="14">
    <location>
        <begin position="1"/>
        <end position="26"/>
    </location>
</feature>
<dbReference type="PANTHER" id="PTHR32552">
    <property type="entry name" value="FERRICHROME IRON RECEPTOR-RELATED"/>
    <property type="match status" value="1"/>
</dbReference>
<evidence type="ECO:0000256" key="12">
    <source>
        <dbReference type="PROSITE-ProRule" id="PRU01360"/>
    </source>
</evidence>
<dbReference type="Pfam" id="PF00593">
    <property type="entry name" value="TonB_dep_Rec_b-barrel"/>
    <property type="match status" value="1"/>
</dbReference>
<keyword evidence="11 12" id="KW-0998">Cell outer membrane</keyword>
<evidence type="ECO:0000313" key="16">
    <source>
        <dbReference type="EMBL" id="MEE1936776.1"/>
    </source>
</evidence>
<evidence type="ECO:0000256" key="8">
    <source>
        <dbReference type="ARBA" id="ARBA00023077"/>
    </source>
</evidence>
<keyword evidence="10 16" id="KW-0675">Receptor</keyword>
<dbReference type="InterPro" id="IPR010105">
    <property type="entry name" value="TonB_sidphr_rcpt"/>
</dbReference>